<dbReference type="GO" id="GO:0030001">
    <property type="term" value="P:metal ion transport"/>
    <property type="evidence" value="ECO:0007669"/>
    <property type="project" value="InterPro"/>
</dbReference>
<dbReference type="CDD" id="cd22212">
    <property type="entry name" value="NDFIP-like"/>
    <property type="match status" value="1"/>
</dbReference>
<evidence type="ECO:0000256" key="4">
    <source>
        <dbReference type="ARBA" id="ARBA00023136"/>
    </source>
</evidence>
<dbReference type="GO" id="GO:0007034">
    <property type="term" value="P:vacuolar transport"/>
    <property type="evidence" value="ECO:0007669"/>
    <property type="project" value="InterPro"/>
</dbReference>
<evidence type="ECO:0000313" key="8">
    <source>
        <dbReference type="Proteomes" id="UP000218811"/>
    </source>
</evidence>
<dbReference type="Proteomes" id="UP000218811">
    <property type="component" value="Unassembled WGS sequence"/>
</dbReference>
<evidence type="ECO:0008006" key="9">
    <source>
        <dbReference type="Google" id="ProtNLM"/>
    </source>
</evidence>
<evidence type="ECO:0000256" key="6">
    <source>
        <dbReference type="SAM" id="Phobius"/>
    </source>
</evidence>
<dbReference type="InterPro" id="IPR019325">
    <property type="entry name" value="NEDD4/Bsd2"/>
</dbReference>
<name>A0A2H3JJZ6_WOLCO</name>
<proteinExistence type="predicted"/>
<dbReference type="GO" id="GO:0031398">
    <property type="term" value="P:positive regulation of protein ubiquitination"/>
    <property type="evidence" value="ECO:0007669"/>
    <property type="project" value="TreeGrafter"/>
</dbReference>
<dbReference type="GO" id="GO:0048471">
    <property type="term" value="C:perinuclear region of cytoplasm"/>
    <property type="evidence" value="ECO:0007669"/>
    <property type="project" value="TreeGrafter"/>
</dbReference>
<evidence type="ECO:0000256" key="1">
    <source>
        <dbReference type="ARBA" id="ARBA00004141"/>
    </source>
</evidence>
<evidence type="ECO:0000256" key="2">
    <source>
        <dbReference type="ARBA" id="ARBA00022692"/>
    </source>
</evidence>
<dbReference type="OrthoDB" id="2565179at2759"/>
<dbReference type="EMBL" id="KB468124">
    <property type="protein sequence ID" value="PCH42490.1"/>
    <property type="molecule type" value="Genomic_DNA"/>
</dbReference>
<dbReference type="OMA" id="LMTLGWF"/>
<dbReference type="GO" id="GO:0006511">
    <property type="term" value="P:ubiquitin-dependent protein catabolic process"/>
    <property type="evidence" value="ECO:0007669"/>
    <property type="project" value="TreeGrafter"/>
</dbReference>
<dbReference type="GO" id="GO:0016020">
    <property type="term" value="C:membrane"/>
    <property type="evidence" value="ECO:0007669"/>
    <property type="project" value="UniProtKB-SubCell"/>
</dbReference>
<evidence type="ECO:0000313" key="7">
    <source>
        <dbReference type="EMBL" id="PCH42490.1"/>
    </source>
</evidence>
<evidence type="ECO:0000256" key="3">
    <source>
        <dbReference type="ARBA" id="ARBA00022989"/>
    </source>
</evidence>
<feature type="transmembrane region" description="Helical" evidence="6">
    <location>
        <begin position="220"/>
        <end position="244"/>
    </location>
</feature>
<dbReference type="AlphaFoldDB" id="A0A2H3JJZ6"/>
<dbReference type="PANTHER" id="PTHR13396:SF5">
    <property type="entry name" value="NEDD4 FAMILY INTERACTING PROTEIN"/>
    <property type="match status" value="1"/>
</dbReference>
<keyword evidence="8" id="KW-1185">Reference proteome</keyword>
<organism evidence="7 8">
    <name type="scientific">Wolfiporia cocos (strain MD-104)</name>
    <name type="common">Brown rot fungus</name>
    <dbReference type="NCBI Taxonomy" id="742152"/>
    <lineage>
        <taxon>Eukaryota</taxon>
        <taxon>Fungi</taxon>
        <taxon>Dikarya</taxon>
        <taxon>Basidiomycota</taxon>
        <taxon>Agaricomycotina</taxon>
        <taxon>Agaricomycetes</taxon>
        <taxon>Polyporales</taxon>
        <taxon>Phaeolaceae</taxon>
        <taxon>Wolfiporia</taxon>
    </lineage>
</organism>
<feature type="region of interest" description="Disordered" evidence="5">
    <location>
        <begin position="1"/>
        <end position="108"/>
    </location>
</feature>
<feature type="compositionally biased region" description="Acidic residues" evidence="5">
    <location>
        <begin position="19"/>
        <end position="30"/>
    </location>
</feature>
<reference evidence="7 8" key="1">
    <citation type="journal article" date="2012" name="Science">
        <title>The Paleozoic origin of enzymatic lignin decomposition reconstructed from 31 fungal genomes.</title>
        <authorList>
            <person name="Floudas D."/>
            <person name="Binder M."/>
            <person name="Riley R."/>
            <person name="Barry K."/>
            <person name="Blanchette R.A."/>
            <person name="Henrissat B."/>
            <person name="Martinez A.T."/>
            <person name="Otillar R."/>
            <person name="Spatafora J.W."/>
            <person name="Yadav J.S."/>
            <person name="Aerts A."/>
            <person name="Benoit I."/>
            <person name="Boyd A."/>
            <person name="Carlson A."/>
            <person name="Copeland A."/>
            <person name="Coutinho P.M."/>
            <person name="de Vries R.P."/>
            <person name="Ferreira P."/>
            <person name="Findley K."/>
            <person name="Foster B."/>
            <person name="Gaskell J."/>
            <person name="Glotzer D."/>
            <person name="Gorecki P."/>
            <person name="Heitman J."/>
            <person name="Hesse C."/>
            <person name="Hori C."/>
            <person name="Igarashi K."/>
            <person name="Jurgens J.A."/>
            <person name="Kallen N."/>
            <person name="Kersten P."/>
            <person name="Kohler A."/>
            <person name="Kuees U."/>
            <person name="Kumar T.K.A."/>
            <person name="Kuo A."/>
            <person name="LaButti K."/>
            <person name="Larrondo L.F."/>
            <person name="Lindquist E."/>
            <person name="Ling A."/>
            <person name="Lombard V."/>
            <person name="Lucas S."/>
            <person name="Lundell T."/>
            <person name="Martin R."/>
            <person name="McLaughlin D.J."/>
            <person name="Morgenstern I."/>
            <person name="Morin E."/>
            <person name="Murat C."/>
            <person name="Nagy L.G."/>
            <person name="Nolan M."/>
            <person name="Ohm R.A."/>
            <person name="Patyshakuliyeva A."/>
            <person name="Rokas A."/>
            <person name="Ruiz-Duenas F.J."/>
            <person name="Sabat G."/>
            <person name="Salamov A."/>
            <person name="Samejima M."/>
            <person name="Schmutz J."/>
            <person name="Slot J.C."/>
            <person name="St John F."/>
            <person name="Stenlid J."/>
            <person name="Sun H."/>
            <person name="Sun S."/>
            <person name="Syed K."/>
            <person name="Tsang A."/>
            <person name="Wiebenga A."/>
            <person name="Young D."/>
            <person name="Pisabarro A."/>
            <person name="Eastwood D.C."/>
            <person name="Martin F."/>
            <person name="Cullen D."/>
            <person name="Grigoriev I.V."/>
            <person name="Hibbett D.S."/>
        </authorList>
    </citation>
    <scope>NUCLEOTIDE SEQUENCE [LARGE SCALE GENOMIC DNA]</scope>
    <source>
        <strain evidence="7 8">MD-104</strain>
    </source>
</reference>
<dbReference type="Pfam" id="PF10176">
    <property type="entry name" value="NEDD4_Bsd2"/>
    <property type="match status" value="1"/>
</dbReference>
<keyword evidence="4 6" id="KW-0472">Membrane</keyword>
<dbReference type="PANTHER" id="PTHR13396">
    <property type="entry name" value="NEDD4 FAMILY INTERACTING PROTEIN 1/2"/>
    <property type="match status" value="1"/>
</dbReference>
<keyword evidence="2 6" id="KW-0812">Transmembrane</keyword>
<dbReference type="GO" id="GO:0005783">
    <property type="term" value="C:endoplasmic reticulum"/>
    <property type="evidence" value="ECO:0007669"/>
    <property type="project" value="TreeGrafter"/>
</dbReference>
<evidence type="ECO:0000256" key="5">
    <source>
        <dbReference type="SAM" id="MobiDB-lite"/>
    </source>
</evidence>
<gene>
    <name evidence="7" type="ORF">WOLCODRAFT_120648</name>
</gene>
<dbReference type="STRING" id="742152.A0A2H3JJZ6"/>
<sequence length="430" mass="47710">MPAGYAPLPNPHSEPEIERELEDAFDDDEQHTESTPLTHGYAPTDTPVYPRAQHIDTSTGSYDFEREYDYDYPPPGSPPAPSAFARPNEIGNSNGRLPEAPARPEPPRPSFFRRAVGALLPQHYARIPTEPATSRTLGGGTDNDGVFANVMAKPVRPVTMTNENGEVVMLPEETQVEQPPSYSEAQADSVPPYWETTVHAPAMLMAGADMIVDDLPTGSIIFFVTTAFVSYFFQFVGFVLTYLLHTTHAAKYGSRAGLGLTMIQYGFYSRNATTEEHGGGEELIYWNSTSRLPVVVRPPTVSEGGETMLPNGTYVDDSPVAFGVSSKDWLSLLLIVLGWLLLLSSIFGFYRVKRWEKSIRDSAHPPPPMSAEQLQHDAEVRRNIERVFGIFDYPGVDDENEERRGMQQIPPHIAEAEARLQRDLREAGLL</sequence>
<keyword evidence="3 6" id="KW-1133">Transmembrane helix</keyword>
<feature type="compositionally biased region" description="Pro residues" evidence="5">
    <location>
        <begin position="72"/>
        <end position="81"/>
    </location>
</feature>
<accession>A0A2H3JJZ6</accession>
<comment type="subcellular location">
    <subcellularLocation>
        <location evidence="1">Membrane</location>
        <topology evidence="1">Multi-pass membrane protein</topology>
    </subcellularLocation>
</comment>
<feature type="transmembrane region" description="Helical" evidence="6">
    <location>
        <begin position="329"/>
        <end position="350"/>
    </location>
</feature>
<dbReference type="GO" id="GO:0005794">
    <property type="term" value="C:Golgi apparatus"/>
    <property type="evidence" value="ECO:0007669"/>
    <property type="project" value="TreeGrafter"/>
</dbReference>
<protein>
    <recommendedName>
        <fullName evidence="9">Metal homeostatis protein bsd2</fullName>
    </recommendedName>
</protein>